<protein>
    <submittedName>
        <fullName evidence="1">OsmC family peroxiredoxin</fullName>
    </submittedName>
</protein>
<reference evidence="1 2" key="1">
    <citation type="submission" date="2019-02" db="EMBL/GenBank/DDBJ databases">
        <title>Dyella amyloliquefaciens sp. nov., isolated from forest soil.</title>
        <authorList>
            <person name="Gao Z.-H."/>
            <person name="Qiu L.-H."/>
        </authorList>
    </citation>
    <scope>NUCLEOTIDE SEQUENCE [LARGE SCALE GENOMIC DNA]</scope>
    <source>
        <strain evidence="1 2">KACC 12747</strain>
    </source>
</reference>
<dbReference type="AlphaFoldDB" id="A0A4R0YNA8"/>
<dbReference type="PANTHER" id="PTHR39624:SF2">
    <property type="entry name" value="OSMC-LIKE PROTEIN"/>
    <property type="match status" value="1"/>
</dbReference>
<dbReference type="InterPro" id="IPR015946">
    <property type="entry name" value="KH_dom-like_a/b"/>
</dbReference>
<dbReference type="Proteomes" id="UP000291822">
    <property type="component" value="Unassembled WGS sequence"/>
</dbReference>
<dbReference type="SUPFAM" id="SSF82784">
    <property type="entry name" value="OsmC-like"/>
    <property type="match status" value="1"/>
</dbReference>
<dbReference type="Gene3D" id="3.30.300.20">
    <property type="match status" value="1"/>
</dbReference>
<dbReference type="EMBL" id="SJTG01000002">
    <property type="protein sequence ID" value="TCI10256.1"/>
    <property type="molecule type" value="Genomic_DNA"/>
</dbReference>
<sequence length="137" mass="14957">MPRVSFATVVSTNDNYLHHINAGHYPLDTDEPSALGGQGAGPAPFDYYLASLSACTAITLRMYAQRKGWDLGEFRAELELVRDDEGRLHVHRTLHASGALNDAQWQRLLEIVANTPVTKAMREGVEITSARGDPGPA</sequence>
<dbReference type="InterPro" id="IPR036102">
    <property type="entry name" value="OsmC/Ohrsf"/>
</dbReference>
<dbReference type="PANTHER" id="PTHR39624">
    <property type="entry name" value="PROTEIN INVOLVED IN RIMO-MEDIATED BETA-METHYLTHIOLATION OF RIBOSOMAL PROTEIN S12 YCAO"/>
    <property type="match status" value="1"/>
</dbReference>
<keyword evidence="2" id="KW-1185">Reference proteome</keyword>
<evidence type="ECO:0000313" key="1">
    <source>
        <dbReference type="EMBL" id="TCI10256.1"/>
    </source>
</evidence>
<dbReference type="RefSeq" id="WP_131408101.1">
    <property type="nucleotide sequence ID" value="NZ_SJTG01000002.1"/>
</dbReference>
<gene>
    <name evidence="1" type="ORF">EZM97_15260</name>
</gene>
<dbReference type="Pfam" id="PF02566">
    <property type="entry name" value="OsmC"/>
    <property type="match status" value="1"/>
</dbReference>
<proteinExistence type="predicted"/>
<name>A0A4R0YNA8_9GAMM</name>
<organism evidence="1 2">
    <name type="scientific">Dyella soli</name>
    <dbReference type="NCBI Taxonomy" id="522319"/>
    <lineage>
        <taxon>Bacteria</taxon>
        <taxon>Pseudomonadati</taxon>
        <taxon>Pseudomonadota</taxon>
        <taxon>Gammaproteobacteria</taxon>
        <taxon>Lysobacterales</taxon>
        <taxon>Rhodanobacteraceae</taxon>
        <taxon>Dyella</taxon>
    </lineage>
</organism>
<evidence type="ECO:0000313" key="2">
    <source>
        <dbReference type="Proteomes" id="UP000291822"/>
    </source>
</evidence>
<comment type="caution">
    <text evidence="1">The sequence shown here is derived from an EMBL/GenBank/DDBJ whole genome shotgun (WGS) entry which is preliminary data.</text>
</comment>
<accession>A0A4R0YNA8</accession>
<dbReference type="InterPro" id="IPR003718">
    <property type="entry name" value="OsmC/Ohr_fam"/>
</dbReference>